<dbReference type="InterPro" id="IPR050109">
    <property type="entry name" value="HTH-type_TetR-like_transc_reg"/>
</dbReference>
<dbReference type="AlphaFoldDB" id="A0A285IPJ1"/>
<dbReference type="Pfam" id="PF00440">
    <property type="entry name" value="TetR_N"/>
    <property type="match status" value="1"/>
</dbReference>
<name>A0A285IPJ1_9ACTN</name>
<keyword evidence="2 4" id="KW-0238">DNA-binding</keyword>
<evidence type="ECO:0000259" key="5">
    <source>
        <dbReference type="PROSITE" id="PS50977"/>
    </source>
</evidence>
<keyword evidence="1" id="KW-0805">Transcription regulation</keyword>
<proteinExistence type="predicted"/>
<dbReference type="RefSeq" id="WP_097322217.1">
    <property type="nucleotide sequence ID" value="NZ_OBDY01000010.1"/>
</dbReference>
<accession>A0A285IPJ1</accession>
<dbReference type="SUPFAM" id="SSF46689">
    <property type="entry name" value="Homeodomain-like"/>
    <property type="match status" value="1"/>
</dbReference>
<sequence length="217" mass="23830">MSDFQRARSPEQREARRQAILGVAEELLTEMPVSEISLRELARRVGLSKTNVVRYFETREAVFFALLNRALGEWLDGLELPAGPPAGVVEALARSVAGRPLICDLWSALGTELERNISAEAVRDFKLANGELQARLATMLRERIPELTEQSARELVSYTVLLIAGLWPFANPSPGVAEAVQDPRLAGSRVDFAERLGRALVVAVTGLLTLDSAAQRR</sequence>
<dbReference type="EMBL" id="OBDY01000010">
    <property type="protein sequence ID" value="SNY49753.1"/>
    <property type="molecule type" value="Genomic_DNA"/>
</dbReference>
<evidence type="ECO:0000313" key="6">
    <source>
        <dbReference type="EMBL" id="SNY49753.1"/>
    </source>
</evidence>
<evidence type="ECO:0000256" key="1">
    <source>
        <dbReference type="ARBA" id="ARBA00023015"/>
    </source>
</evidence>
<feature type="domain" description="HTH tetR-type" evidence="5">
    <location>
        <begin position="14"/>
        <end position="74"/>
    </location>
</feature>
<evidence type="ECO:0000256" key="2">
    <source>
        <dbReference type="ARBA" id="ARBA00023125"/>
    </source>
</evidence>
<dbReference type="Proteomes" id="UP000219612">
    <property type="component" value="Unassembled WGS sequence"/>
</dbReference>
<organism evidence="6 7">
    <name type="scientific">Paractinoplanes atraurantiacus</name>
    <dbReference type="NCBI Taxonomy" id="1036182"/>
    <lineage>
        <taxon>Bacteria</taxon>
        <taxon>Bacillati</taxon>
        <taxon>Actinomycetota</taxon>
        <taxon>Actinomycetes</taxon>
        <taxon>Micromonosporales</taxon>
        <taxon>Micromonosporaceae</taxon>
        <taxon>Paractinoplanes</taxon>
    </lineage>
</organism>
<dbReference type="Gene3D" id="1.10.357.10">
    <property type="entry name" value="Tetracycline Repressor, domain 2"/>
    <property type="match status" value="1"/>
</dbReference>
<evidence type="ECO:0000256" key="3">
    <source>
        <dbReference type="ARBA" id="ARBA00023163"/>
    </source>
</evidence>
<evidence type="ECO:0000256" key="4">
    <source>
        <dbReference type="PROSITE-ProRule" id="PRU00335"/>
    </source>
</evidence>
<dbReference type="GO" id="GO:0003700">
    <property type="term" value="F:DNA-binding transcription factor activity"/>
    <property type="evidence" value="ECO:0007669"/>
    <property type="project" value="TreeGrafter"/>
</dbReference>
<dbReference type="OrthoDB" id="6637160at2"/>
<dbReference type="Pfam" id="PF17929">
    <property type="entry name" value="TetR_C_34"/>
    <property type="match status" value="1"/>
</dbReference>
<feature type="DNA-binding region" description="H-T-H motif" evidence="4">
    <location>
        <begin position="37"/>
        <end position="56"/>
    </location>
</feature>
<protein>
    <submittedName>
        <fullName evidence="6">DNA-binding transcriptional regulator, AcrR family</fullName>
    </submittedName>
</protein>
<gene>
    <name evidence="6" type="ORF">SAMN05421748_110115</name>
</gene>
<evidence type="ECO:0000313" key="7">
    <source>
        <dbReference type="Proteomes" id="UP000219612"/>
    </source>
</evidence>
<dbReference type="InterPro" id="IPR009057">
    <property type="entry name" value="Homeodomain-like_sf"/>
</dbReference>
<reference evidence="6 7" key="1">
    <citation type="submission" date="2017-09" db="EMBL/GenBank/DDBJ databases">
        <authorList>
            <person name="Ehlers B."/>
            <person name="Leendertz F.H."/>
        </authorList>
    </citation>
    <scope>NUCLEOTIDE SEQUENCE [LARGE SCALE GENOMIC DNA]</scope>
    <source>
        <strain evidence="6 7">CGMCC 4.6857</strain>
    </source>
</reference>
<dbReference type="InterPro" id="IPR001647">
    <property type="entry name" value="HTH_TetR"/>
</dbReference>
<dbReference type="PANTHER" id="PTHR30055:SF234">
    <property type="entry name" value="HTH-TYPE TRANSCRIPTIONAL REGULATOR BETI"/>
    <property type="match status" value="1"/>
</dbReference>
<dbReference type="InterPro" id="IPR041483">
    <property type="entry name" value="TetR_C_34"/>
</dbReference>
<dbReference type="PROSITE" id="PS50977">
    <property type="entry name" value="HTH_TETR_2"/>
    <property type="match status" value="1"/>
</dbReference>
<dbReference type="GO" id="GO:0000976">
    <property type="term" value="F:transcription cis-regulatory region binding"/>
    <property type="evidence" value="ECO:0007669"/>
    <property type="project" value="TreeGrafter"/>
</dbReference>
<dbReference type="PANTHER" id="PTHR30055">
    <property type="entry name" value="HTH-TYPE TRANSCRIPTIONAL REGULATOR RUTR"/>
    <property type="match status" value="1"/>
</dbReference>
<keyword evidence="7" id="KW-1185">Reference proteome</keyword>
<keyword evidence="3" id="KW-0804">Transcription</keyword>